<accession>A0A6V8Q0H6</accession>
<evidence type="ECO:0000313" key="2">
    <source>
        <dbReference type="Proteomes" id="UP000561271"/>
    </source>
</evidence>
<dbReference type="Proteomes" id="UP000561271">
    <property type="component" value="Unassembled WGS sequence"/>
</dbReference>
<comment type="caution">
    <text evidence="1">The sequence shown here is derived from an EMBL/GenBank/DDBJ whole genome shotgun (WGS) entry which is preliminary data.</text>
</comment>
<dbReference type="AlphaFoldDB" id="A0A6V8Q0H6"/>
<feature type="non-terminal residue" evidence="1">
    <location>
        <position position="1"/>
    </location>
</feature>
<sequence length="21" mass="2391">IKKESDRSTKEIILIMANGML</sequence>
<reference evidence="1 2" key="1">
    <citation type="journal article" date="2020" name="Front. Microbiol.">
        <title>Single-cell genomics of novel Actinobacteria with the Wood-Ljungdahl pathway discovered in a serpentinizing system.</title>
        <authorList>
            <person name="Merino N."/>
            <person name="Kawai M."/>
            <person name="Boyd E.S."/>
            <person name="Colman D.R."/>
            <person name="McGlynn S.E."/>
            <person name="Nealson K.H."/>
            <person name="Kurokawa K."/>
            <person name="Hongoh Y."/>
        </authorList>
    </citation>
    <scope>NUCLEOTIDE SEQUENCE [LARGE SCALE GENOMIC DNA]</scope>
    <source>
        <strain evidence="1 2">S44</strain>
    </source>
</reference>
<evidence type="ECO:0000313" key="1">
    <source>
        <dbReference type="EMBL" id="GFP38198.1"/>
    </source>
</evidence>
<name>A0A6V8Q0H6_9ACTN</name>
<gene>
    <name evidence="1" type="ORF">HKBW3S44_01878</name>
</gene>
<proteinExistence type="predicted"/>
<organism evidence="1 2">
    <name type="scientific">Candidatus Hakubella thermalkaliphila</name>
    <dbReference type="NCBI Taxonomy" id="2754717"/>
    <lineage>
        <taxon>Bacteria</taxon>
        <taxon>Bacillati</taxon>
        <taxon>Actinomycetota</taxon>
        <taxon>Actinomycetota incertae sedis</taxon>
        <taxon>Candidatus Hakubellales</taxon>
        <taxon>Candidatus Hakubellaceae</taxon>
        <taxon>Candidatus Hakubella</taxon>
    </lineage>
</organism>
<protein>
    <submittedName>
        <fullName evidence="1">Uncharacterized protein</fullName>
    </submittedName>
</protein>
<dbReference type="EMBL" id="BLSC01000400">
    <property type="protein sequence ID" value="GFP38198.1"/>
    <property type="molecule type" value="Genomic_DNA"/>
</dbReference>